<dbReference type="EMBL" id="JBHSON010000003">
    <property type="protein sequence ID" value="MFC5744619.1"/>
    <property type="molecule type" value="Genomic_DNA"/>
</dbReference>
<sequence>MTDLLRRIGRDLRDRRHVEAYVVAFTALVIAAVSPLTDLIGDDLRWTVSITGIGLLVYRITIPDDRAAVPGQPFDDRTAFEQDSLEALLRRTKELWLFAPSGAHVLTAARCDTLRRHVLGRADGIVRVVVLDPEHTEAIALATCQLTDSVDFPGQRFPRSLAASLERLRTMGRWSCPGRFAYRLLPYNPGFSLIALDPSSPDGKVIVEFHGARNESSHGRMHITLGPRDGGRWYGYWLGQFEHIWRTSRDP</sequence>
<keyword evidence="3" id="KW-1185">Reference proteome</keyword>
<gene>
    <name evidence="2" type="ORF">ACFPZN_03205</name>
</gene>
<proteinExistence type="predicted"/>
<comment type="caution">
    <text evidence="2">The sequence shown here is derived from an EMBL/GenBank/DDBJ whole genome shotgun (WGS) entry which is preliminary data.</text>
</comment>
<protein>
    <recommendedName>
        <fullName evidence="4">ESX secretion-associated protein EspG</fullName>
    </recommendedName>
</protein>
<name>A0ABW0ZMW5_9ACTN</name>
<keyword evidence="1" id="KW-0812">Transmembrane</keyword>
<evidence type="ECO:0000313" key="2">
    <source>
        <dbReference type="EMBL" id="MFC5744619.1"/>
    </source>
</evidence>
<keyword evidence="1" id="KW-1133">Transmembrane helix</keyword>
<evidence type="ECO:0008006" key="4">
    <source>
        <dbReference type="Google" id="ProtNLM"/>
    </source>
</evidence>
<accession>A0ABW0ZMW5</accession>
<reference evidence="3" key="1">
    <citation type="journal article" date="2019" name="Int. J. Syst. Evol. Microbiol.">
        <title>The Global Catalogue of Microorganisms (GCM) 10K type strain sequencing project: providing services to taxonomists for standard genome sequencing and annotation.</title>
        <authorList>
            <consortium name="The Broad Institute Genomics Platform"/>
            <consortium name="The Broad Institute Genome Sequencing Center for Infectious Disease"/>
            <person name="Wu L."/>
            <person name="Ma J."/>
        </authorList>
    </citation>
    <scope>NUCLEOTIDE SEQUENCE [LARGE SCALE GENOMIC DNA]</scope>
    <source>
        <strain evidence="3">KCTC 42087</strain>
    </source>
</reference>
<evidence type="ECO:0000313" key="3">
    <source>
        <dbReference type="Proteomes" id="UP001596074"/>
    </source>
</evidence>
<dbReference type="Proteomes" id="UP001596074">
    <property type="component" value="Unassembled WGS sequence"/>
</dbReference>
<feature type="transmembrane region" description="Helical" evidence="1">
    <location>
        <begin position="20"/>
        <end position="40"/>
    </location>
</feature>
<organism evidence="2 3">
    <name type="scientific">Actinomadura rugatobispora</name>
    <dbReference type="NCBI Taxonomy" id="1994"/>
    <lineage>
        <taxon>Bacteria</taxon>
        <taxon>Bacillati</taxon>
        <taxon>Actinomycetota</taxon>
        <taxon>Actinomycetes</taxon>
        <taxon>Streptosporangiales</taxon>
        <taxon>Thermomonosporaceae</taxon>
        <taxon>Actinomadura</taxon>
    </lineage>
</organism>
<evidence type="ECO:0000256" key="1">
    <source>
        <dbReference type="SAM" id="Phobius"/>
    </source>
</evidence>
<dbReference type="RefSeq" id="WP_378279938.1">
    <property type="nucleotide sequence ID" value="NZ_JBHSON010000003.1"/>
</dbReference>
<keyword evidence="1" id="KW-0472">Membrane</keyword>